<accession>A0ABD1Z879</accession>
<dbReference type="AlphaFoldDB" id="A0ABD1Z879"/>
<sequence>MVKERASQDPYTARIGEREPWVLCGRGEVPQSWDPGQGHGRGAGAVGSGCDRNWNAGAMGMEHGFHGVRARCHWVGA</sequence>
<dbReference type="EMBL" id="JBHFFA010000002">
    <property type="protein sequence ID" value="KAL2643913.1"/>
    <property type="molecule type" value="Genomic_DNA"/>
</dbReference>
<organism evidence="2 3">
    <name type="scientific">Riccia fluitans</name>
    <dbReference type="NCBI Taxonomy" id="41844"/>
    <lineage>
        <taxon>Eukaryota</taxon>
        <taxon>Viridiplantae</taxon>
        <taxon>Streptophyta</taxon>
        <taxon>Embryophyta</taxon>
        <taxon>Marchantiophyta</taxon>
        <taxon>Marchantiopsida</taxon>
        <taxon>Marchantiidae</taxon>
        <taxon>Marchantiales</taxon>
        <taxon>Ricciaceae</taxon>
        <taxon>Riccia</taxon>
    </lineage>
</organism>
<feature type="region of interest" description="Disordered" evidence="1">
    <location>
        <begin position="27"/>
        <end position="47"/>
    </location>
</feature>
<reference evidence="2 3" key="1">
    <citation type="submission" date="2024-09" db="EMBL/GenBank/DDBJ databases">
        <title>Chromosome-scale assembly of Riccia fluitans.</title>
        <authorList>
            <person name="Paukszto L."/>
            <person name="Sawicki J."/>
            <person name="Karawczyk K."/>
            <person name="Piernik-Szablinska J."/>
            <person name="Szczecinska M."/>
            <person name="Mazdziarz M."/>
        </authorList>
    </citation>
    <scope>NUCLEOTIDE SEQUENCE [LARGE SCALE GENOMIC DNA]</scope>
    <source>
        <strain evidence="2">Rf_01</strain>
        <tissue evidence="2">Aerial parts of the thallus</tissue>
    </source>
</reference>
<proteinExistence type="predicted"/>
<evidence type="ECO:0000313" key="2">
    <source>
        <dbReference type="EMBL" id="KAL2643913.1"/>
    </source>
</evidence>
<comment type="caution">
    <text evidence="2">The sequence shown here is derived from an EMBL/GenBank/DDBJ whole genome shotgun (WGS) entry which is preliminary data.</text>
</comment>
<gene>
    <name evidence="2" type="ORF">R1flu_011500</name>
</gene>
<evidence type="ECO:0000313" key="3">
    <source>
        <dbReference type="Proteomes" id="UP001605036"/>
    </source>
</evidence>
<feature type="compositionally biased region" description="Gly residues" evidence="1">
    <location>
        <begin position="37"/>
        <end position="47"/>
    </location>
</feature>
<name>A0ABD1Z879_9MARC</name>
<keyword evidence="3" id="KW-1185">Reference proteome</keyword>
<protein>
    <submittedName>
        <fullName evidence="2">Uncharacterized protein</fullName>
    </submittedName>
</protein>
<evidence type="ECO:0000256" key="1">
    <source>
        <dbReference type="SAM" id="MobiDB-lite"/>
    </source>
</evidence>
<dbReference type="Proteomes" id="UP001605036">
    <property type="component" value="Unassembled WGS sequence"/>
</dbReference>